<protein>
    <recommendedName>
        <fullName evidence="6">RING-type domain-containing protein</fullName>
    </recommendedName>
</protein>
<evidence type="ECO:0000259" key="6">
    <source>
        <dbReference type="PROSITE" id="PS50089"/>
    </source>
</evidence>
<keyword evidence="2 4" id="KW-0863">Zinc-finger</keyword>
<dbReference type="InterPro" id="IPR051834">
    <property type="entry name" value="RING_finger_E3_ligase"/>
</dbReference>
<dbReference type="GO" id="GO:0006511">
    <property type="term" value="P:ubiquitin-dependent protein catabolic process"/>
    <property type="evidence" value="ECO:0007669"/>
    <property type="project" value="TreeGrafter"/>
</dbReference>
<sequence length="258" mass="29053">MTIASKLFYCRRTSASSRSSEQELDRVNADRDRRLRRDRRSSPSRARQLVHPRSARTPHESIGLSKSTSELEEGISRNHRYASGRVVRSSRVLGDEFHDRLPDSVLEARTRLLQRLKGVHLTGSRREGPAADISDHPRAEVSNMSKCNHWKTATASDQLNSGDPAAEIIFQAEQVSSSSDINKKPCVLGHRLKDELFVNTEGEGIPKGLLECSICLEKFSEGEGVIRLPCRHMYHHACLEPWMQTHQLCPYCRASVVG</sequence>
<dbReference type="SMART" id="SM00184">
    <property type="entry name" value="RING"/>
    <property type="match status" value="1"/>
</dbReference>
<feature type="region of interest" description="Disordered" evidence="5">
    <location>
        <begin position="19"/>
        <end position="73"/>
    </location>
</feature>
<evidence type="ECO:0000256" key="5">
    <source>
        <dbReference type="SAM" id="MobiDB-lite"/>
    </source>
</evidence>
<dbReference type="PANTHER" id="PTHR45931">
    <property type="entry name" value="SI:CH211-59O9.10"/>
    <property type="match status" value="1"/>
</dbReference>
<evidence type="ECO:0000256" key="2">
    <source>
        <dbReference type="ARBA" id="ARBA00022771"/>
    </source>
</evidence>
<dbReference type="GO" id="GO:0061630">
    <property type="term" value="F:ubiquitin protein ligase activity"/>
    <property type="evidence" value="ECO:0007669"/>
    <property type="project" value="TreeGrafter"/>
</dbReference>
<keyword evidence="1" id="KW-0479">Metal-binding</keyword>
<evidence type="ECO:0000256" key="1">
    <source>
        <dbReference type="ARBA" id="ARBA00022723"/>
    </source>
</evidence>
<evidence type="ECO:0000256" key="4">
    <source>
        <dbReference type="PROSITE-ProRule" id="PRU00175"/>
    </source>
</evidence>
<comment type="caution">
    <text evidence="7">The sequence shown here is derived from an EMBL/GenBank/DDBJ whole genome shotgun (WGS) entry which is preliminary data.</text>
</comment>
<reference evidence="7 8" key="1">
    <citation type="submission" date="2022-12" db="EMBL/GenBank/DDBJ databases">
        <title>Chromosome-scale assembly of the Ensete ventricosum genome.</title>
        <authorList>
            <person name="Dussert Y."/>
            <person name="Stocks J."/>
            <person name="Wendawek A."/>
            <person name="Woldeyes F."/>
            <person name="Nichols R.A."/>
            <person name="Borrell J.S."/>
        </authorList>
    </citation>
    <scope>NUCLEOTIDE SEQUENCE [LARGE SCALE GENOMIC DNA]</scope>
    <source>
        <strain evidence="8">cv. Maze</strain>
        <tissue evidence="7">Seeds</tissue>
    </source>
</reference>
<dbReference type="Proteomes" id="UP001222027">
    <property type="component" value="Unassembled WGS sequence"/>
</dbReference>
<evidence type="ECO:0000313" key="8">
    <source>
        <dbReference type="Proteomes" id="UP001222027"/>
    </source>
</evidence>
<dbReference type="PANTHER" id="PTHR45931:SF3">
    <property type="entry name" value="RING ZINC FINGER-CONTAINING PROTEIN"/>
    <property type="match status" value="1"/>
</dbReference>
<dbReference type="SUPFAM" id="SSF57850">
    <property type="entry name" value="RING/U-box"/>
    <property type="match status" value="1"/>
</dbReference>
<feature type="compositionally biased region" description="Basic and acidic residues" evidence="5">
    <location>
        <begin position="20"/>
        <end position="35"/>
    </location>
</feature>
<dbReference type="PROSITE" id="PS50089">
    <property type="entry name" value="ZF_RING_2"/>
    <property type="match status" value="1"/>
</dbReference>
<name>A0AAV8S3K6_ENSVE</name>
<dbReference type="CDD" id="cd16454">
    <property type="entry name" value="RING-H2_PA-TM-RING"/>
    <property type="match status" value="1"/>
</dbReference>
<dbReference type="InterPro" id="IPR013083">
    <property type="entry name" value="Znf_RING/FYVE/PHD"/>
</dbReference>
<feature type="domain" description="RING-type" evidence="6">
    <location>
        <begin position="212"/>
        <end position="253"/>
    </location>
</feature>
<gene>
    <name evidence="7" type="ORF">OPV22_004428</name>
</gene>
<dbReference type="Pfam" id="PF13639">
    <property type="entry name" value="zf-RING_2"/>
    <property type="match status" value="1"/>
</dbReference>
<dbReference type="GO" id="GO:0008270">
    <property type="term" value="F:zinc ion binding"/>
    <property type="evidence" value="ECO:0007669"/>
    <property type="project" value="UniProtKB-KW"/>
</dbReference>
<accession>A0AAV8S3K6</accession>
<dbReference type="InterPro" id="IPR001841">
    <property type="entry name" value="Znf_RING"/>
</dbReference>
<organism evidence="7 8">
    <name type="scientific">Ensete ventricosum</name>
    <name type="common">Abyssinian banana</name>
    <name type="synonym">Musa ensete</name>
    <dbReference type="NCBI Taxonomy" id="4639"/>
    <lineage>
        <taxon>Eukaryota</taxon>
        <taxon>Viridiplantae</taxon>
        <taxon>Streptophyta</taxon>
        <taxon>Embryophyta</taxon>
        <taxon>Tracheophyta</taxon>
        <taxon>Spermatophyta</taxon>
        <taxon>Magnoliopsida</taxon>
        <taxon>Liliopsida</taxon>
        <taxon>Zingiberales</taxon>
        <taxon>Musaceae</taxon>
        <taxon>Ensete</taxon>
    </lineage>
</organism>
<evidence type="ECO:0000313" key="7">
    <source>
        <dbReference type="EMBL" id="KAJ8513994.1"/>
    </source>
</evidence>
<evidence type="ECO:0000256" key="3">
    <source>
        <dbReference type="ARBA" id="ARBA00022833"/>
    </source>
</evidence>
<dbReference type="AlphaFoldDB" id="A0AAV8S3K6"/>
<keyword evidence="8" id="KW-1185">Reference proteome</keyword>
<keyword evidence="3" id="KW-0862">Zinc</keyword>
<dbReference type="Gene3D" id="3.30.40.10">
    <property type="entry name" value="Zinc/RING finger domain, C3HC4 (zinc finger)"/>
    <property type="match status" value="1"/>
</dbReference>
<dbReference type="GO" id="GO:0005634">
    <property type="term" value="C:nucleus"/>
    <property type="evidence" value="ECO:0007669"/>
    <property type="project" value="TreeGrafter"/>
</dbReference>
<proteinExistence type="predicted"/>
<dbReference type="EMBL" id="JAQQAF010000001">
    <property type="protein sequence ID" value="KAJ8513994.1"/>
    <property type="molecule type" value="Genomic_DNA"/>
</dbReference>